<protein>
    <submittedName>
        <fullName evidence="2">Uncharacterized protein</fullName>
    </submittedName>
</protein>
<gene>
    <name evidence="2" type="ORF">BB560_005757</name>
</gene>
<evidence type="ECO:0000313" key="2">
    <source>
        <dbReference type="EMBL" id="PVU97146.1"/>
    </source>
</evidence>
<feature type="region of interest" description="Disordered" evidence="1">
    <location>
        <begin position="1"/>
        <end position="22"/>
    </location>
</feature>
<reference evidence="2 3" key="1">
    <citation type="journal article" date="2018" name="MBio">
        <title>Comparative Genomics Reveals the Core Gene Toolbox for the Fungus-Insect Symbiosis.</title>
        <authorList>
            <person name="Wang Y."/>
            <person name="Stata M."/>
            <person name="Wang W."/>
            <person name="Stajich J.E."/>
            <person name="White M.M."/>
            <person name="Moncalvo J.M."/>
        </authorList>
    </citation>
    <scope>NUCLEOTIDE SEQUENCE [LARGE SCALE GENOMIC DNA]</scope>
    <source>
        <strain evidence="2 3">SC-DP-2</strain>
    </source>
</reference>
<evidence type="ECO:0000256" key="1">
    <source>
        <dbReference type="SAM" id="MobiDB-lite"/>
    </source>
</evidence>
<proteinExistence type="predicted"/>
<keyword evidence="3" id="KW-1185">Reference proteome</keyword>
<name>A0A2T9YXX4_9FUNG</name>
<comment type="caution">
    <text evidence="2">The sequence shown here is derived from an EMBL/GenBank/DDBJ whole genome shotgun (WGS) entry which is preliminary data.</text>
</comment>
<organism evidence="2 3">
    <name type="scientific">Smittium megazygosporum</name>
    <dbReference type="NCBI Taxonomy" id="133381"/>
    <lineage>
        <taxon>Eukaryota</taxon>
        <taxon>Fungi</taxon>
        <taxon>Fungi incertae sedis</taxon>
        <taxon>Zoopagomycota</taxon>
        <taxon>Kickxellomycotina</taxon>
        <taxon>Harpellomycetes</taxon>
        <taxon>Harpellales</taxon>
        <taxon>Legeriomycetaceae</taxon>
        <taxon>Smittium</taxon>
    </lineage>
</organism>
<dbReference type="EMBL" id="MBFS01002455">
    <property type="protein sequence ID" value="PVU97146.1"/>
    <property type="molecule type" value="Genomic_DNA"/>
</dbReference>
<feature type="compositionally biased region" description="Polar residues" evidence="1">
    <location>
        <begin position="10"/>
        <end position="21"/>
    </location>
</feature>
<sequence length="49" mass="5612">QATFRRNKLHFSNSISPNTPSYLLRITPPDQTSNVIGANGWNESFSQYR</sequence>
<evidence type="ECO:0000313" key="3">
    <source>
        <dbReference type="Proteomes" id="UP000245609"/>
    </source>
</evidence>
<dbReference type="Proteomes" id="UP000245609">
    <property type="component" value="Unassembled WGS sequence"/>
</dbReference>
<accession>A0A2T9YXX4</accession>
<feature type="non-terminal residue" evidence="2">
    <location>
        <position position="1"/>
    </location>
</feature>
<dbReference type="AlphaFoldDB" id="A0A2T9YXX4"/>
<feature type="non-terminal residue" evidence="2">
    <location>
        <position position="49"/>
    </location>
</feature>